<dbReference type="AlphaFoldDB" id="A0A074L589"/>
<evidence type="ECO:0000313" key="1">
    <source>
        <dbReference type="EMBL" id="KEO75003.1"/>
    </source>
</evidence>
<dbReference type="STRING" id="1048983.EL17_04835"/>
<accession>A0A074L589</accession>
<name>A0A074L589_9BACT</name>
<organism evidence="1 2">
    <name type="scientific">Anditalea andensis</name>
    <dbReference type="NCBI Taxonomy" id="1048983"/>
    <lineage>
        <taxon>Bacteria</taxon>
        <taxon>Pseudomonadati</taxon>
        <taxon>Bacteroidota</taxon>
        <taxon>Cytophagia</taxon>
        <taxon>Cytophagales</taxon>
        <taxon>Cytophagaceae</taxon>
        <taxon>Anditalea</taxon>
    </lineage>
</organism>
<comment type="caution">
    <text evidence="1">The sequence shown here is derived from an EMBL/GenBank/DDBJ whole genome shotgun (WGS) entry which is preliminary data.</text>
</comment>
<dbReference type="Proteomes" id="UP000027821">
    <property type="component" value="Unassembled WGS sequence"/>
</dbReference>
<reference evidence="1 2" key="1">
    <citation type="submission" date="2014-04" db="EMBL/GenBank/DDBJ databases">
        <title>Characterization and application of a salt tolerant electro-active bacterium.</title>
        <authorList>
            <person name="Yang L."/>
            <person name="Wei S."/>
            <person name="Tay Q.X.M."/>
        </authorList>
    </citation>
    <scope>NUCLEOTIDE SEQUENCE [LARGE SCALE GENOMIC DNA]</scope>
    <source>
        <strain evidence="1 2">LY1</strain>
    </source>
</reference>
<gene>
    <name evidence="1" type="ORF">EL17_04835</name>
</gene>
<dbReference type="eggNOG" id="COG4122">
    <property type="taxonomic scope" value="Bacteria"/>
</dbReference>
<protein>
    <recommendedName>
        <fullName evidence="3">WbqC-like protein</fullName>
    </recommendedName>
</protein>
<dbReference type="EMBL" id="JMIH01000014">
    <property type="protein sequence ID" value="KEO75003.1"/>
    <property type="molecule type" value="Genomic_DNA"/>
</dbReference>
<dbReference type="OrthoDB" id="3611744at2"/>
<keyword evidence="2" id="KW-1185">Reference proteome</keyword>
<dbReference type="Pfam" id="PF08889">
    <property type="entry name" value="WbqC"/>
    <property type="match status" value="1"/>
</dbReference>
<sequence length="235" mass="27011">MKIAIMQPYLFPYLGYFQLLAAADKFVMLDDVHFINKGWINRNRILINGHSTMFTLPLDQASQNKLIKDIQVKQDKRWVSKFLKSIEMSYKKAPYFKGVFPLIQTAIEREVVGISDMVYYSLLEINKYLKIETEIVPHSGSYDTKGLQGQDRIIEICSLCGASDYINPIGGLELYDRAKFEERNINLSFLSPVLDPYPQHSDVFIAGLSIIDVLMQNSPEQVNLFLKNYNLLNAK</sequence>
<dbReference type="RefSeq" id="WP_035072112.1">
    <property type="nucleotide sequence ID" value="NZ_JMIH01000014.1"/>
</dbReference>
<evidence type="ECO:0000313" key="2">
    <source>
        <dbReference type="Proteomes" id="UP000027821"/>
    </source>
</evidence>
<evidence type="ECO:0008006" key="3">
    <source>
        <dbReference type="Google" id="ProtNLM"/>
    </source>
</evidence>
<proteinExistence type="predicted"/>
<dbReference type="InterPro" id="IPR014985">
    <property type="entry name" value="WbqC"/>
</dbReference>